<dbReference type="InterPro" id="IPR007526">
    <property type="entry name" value="SWIRM"/>
</dbReference>
<dbReference type="InterPro" id="IPR036188">
    <property type="entry name" value="FAD/NAD-bd_sf"/>
</dbReference>
<keyword evidence="4" id="KW-0285">Flavoprotein</keyword>
<comment type="subcellular location">
    <subcellularLocation>
        <location evidence="2">Nucleus</location>
    </subcellularLocation>
</comment>
<evidence type="ECO:0000256" key="7">
    <source>
        <dbReference type="SAM" id="MobiDB-lite"/>
    </source>
</evidence>
<protein>
    <recommendedName>
        <fullName evidence="8">SWIRM domain-containing protein</fullName>
    </recommendedName>
</protein>
<evidence type="ECO:0000256" key="3">
    <source>
        <dbReference type="ARBA" id="ARBA00005995"/>
    </source>
</evidence>
<comment type="similarity">
    <text evidence="3">Belongs to the flavin monoamine oxidase family.</text>
</comment>
<dbReference type="InterPro" id="IPR050281">
    <property type="entry name" value="Flavin_monoamine_oxidase"/>
</dbReference>
<feature type="region of interest" description="Disordered" evidence="7">
    <location>
        <begin position="72"/>
        <end position="95"/>
    </location>
</feature>
<feature type="compositionally biased region" description="Basic and acidic residues" evidence="7">
    <location>
        <begin position="80"/>
        <end position="95"/>
    </location>
</feature>
<sequence>MATSKEDDEGSPTETCTDGGSHRKSESLRSQKYIKSEPVDDYEEYSDSAPPSPRVRYKRQCAEVAIKRIKLDMQPGQSDSTKDKKNGSDSREGSCDRSECALQKTCSLCLIPGCLKTLTDACGKNFYHLTKSEHVCGPCYDEIWMTGHIHAQHFSDWKVAWCKMSRCFPTPRFFVQDQLLPYWLECSKCHKFRKYDSEPMKAISTSDIRNFCCTDCSASEDRLATDARHPNWILSATVAPLLHNSPSLYYLRDHYYLDEVGVSPAVANYSTDITVPSSSFMSPFHIPEEPMAFCVRPDVMEYDEMKRFPQYSAEPIIYLGLRNLVITLWNMNPFEYLTYDHCKIYLISRGLCRVWQIQELKRIYDYLNVKCIINIGLLHIQPPLEIKNKRSSSVLIIGAGISGLAAARQLRALGNKVTVLEAKDMPGGRMQDDLSLGIPVGCGAQLITGMMNNPIVIMCHQANIRYRPLHRECAMMDSAVGKVLNHKVDRIAEEHWNCIHDILGHWRSHTKGPDRSLMGLNLNKLLAGPGASSIDLLMVAVGSVVATFIFMRFYEGRVSTNKDIMPEGEYNHSQFYKTRKLENGATEFDLLAITDLDHDSKVSIKKWQSIAKRGVLKLSGDQKTVSVEWKKDSDFPLTTDISAGGRAMELSDLGVFDGRLLAPDDRTGLIYEIKNDKAYPWVFLIDGPGNATKGLKAEWLTVKDEKLYVGGLGKEWTTTDGVYVNDDPMWVKVVSRSGKVEHIPWRDVFVKVRRAAGIEYPGYMIHEAVQWSDVHQKWFFLPRRASHNKYTEAEDETRGTNLLIAADPSFSSFEVVKIEQINIAHKKLIKGARLKWGDAYERAFQFNLGNAEFSCGAKLDEVSWRNWDQNEAVNQFAGSHALLTDGCVELIGKLAEGIDIRYGHEVHTVEWPRTRKSVTVNCQNGKKFTSDKVLITVPLAVLQKHRIKFNPRLPDKKVKAMKYIGAGLIEKVAVRFPRCFWNSLLKKDGTLDYFSNAPRKSTDRGLFNMFYDFSRRDANGVAPFYVLMSYVCGDSVDLVNEHTDEEVAQIFVDTLRQLFPNEDIPEPEGAVVTHWGRDPHIGMSYTYVRIGGTGAHYDALAAPVDGRLYFAGEGTNRFFPQTMTGAYISGLREAGRIVESNLNEIWLD</sequence>
<dbReference type="InterPro" id="IPR002937">
    <property type="entry name" value="Amino_oxidase"/>
</dbReference>
<proteinExistence type="inferred from homology"/>
<reference evidence="9 10" key="1">
    <citation type="submission" date="2023-08" db="EMBL/GenBank/DDBJ databases">
        <title>A Necator americanus chromosomal reference genome.</title>
        <authorList>
            <person name="Ilik V."/>
            <person name="Petrzelkova K.J."/>
            <person name="Pardy F."/>
            <person name="Fuh T."/>
            <person name="Niatou-Singa F.S."/>
            <person name="Gouil Q."/>
            <person name="Baker L."/>
            <person name="Ritchie M.E."/>
            <person name="Jex A.R."/>
            <person name="Gazzola D."/>
            <person name="Li H."/>
            <person name="Toshio Fujiwara R."/>
            <person name="Zhan B."/>
            <person name="Aroian R.V."/>
            <person name="Pafco B."/>
            <person name="Schwarz E.M."/>
        </authorList>
    </citation>
    <scope>NUCLEOTIDE SEQUENCE [LARGE SCALE GENOMIC DNA]</scope>
    <source>
        <strain evidence="9 10">Aroian</strain>
        <tissue evidence="9">Whole animal</tissue>
    </source>
</reference>
<comment type="cofactor">
    <cofactor evidence="1">
        <name>FAD</name>
        <dbReference type="ChEBI" id="CHEBI:57692"/>
    </cofactor>
</comment>
<accession>A0ABR1D277</accession>
<dbReference type="EMBL" id="JAVFWL010000003">
    <property type="protein sequence ID" value="KAK6744662.1"/>
    <property type="molecule type" value="Genomic_DNA"/>
</dbReference>
<evidence type="ECO:0000256" key="4">
    <source>
        <dbReference type="ARBA" id="ARBA00022630"/>
    </source>
</evidence>
<dbReference type="Pfam" id="PF01593">
    <property type="entry name" value="Amino_oxidase"/>
    <property type="match status" value="2"/>
</dbReference>
<evidence type="ECO:0000259" key="8">
    <source>
        <dbReference type="PROSITE" id="PS50934"/>
    </source>
</evidence>
<evidence type="ECO:0000256" key="6">
    <source>
        <dbReference type="ARBA" id="ARBA00023002"/>
    </source>
</evidence>
<evidence type="ECO:0000256" key="5">
    <source>
        <dbReference type="ARBA" id="ARBA00022827"/>
    </source>
</evidence>
<evidence type="ECO:0000256" key="1">
    <source>
        <dbReference type="ARBA" id="ARBA00001974"/>
    </source>
</evidence>
<feature type="domain" description="SWIRM" evidence="8">
    <location>
        <begin position="286"/>
        <end position="384"/>
    </location>
</feature>
<dbReference type="PANTHER" id="PTHR10742:SF410">
    <property type="entry name" value="LYSINE-SPECIFIC HISTONE DEMETHYLASE 2"/>
    <property type="match status" value="1"/>
</dbReference>
<dbReference type="InterPro" id="IPR036258">
    <property type="entry name" value="Apyrase_sf"/>
</dbReference>
<evidence type="ECO:0000256" key="2">
    <source>
        <dbReference type="ARBA" id="ARBA00004123"/>
    </source>
</evidence>
<dbReference type="SUPFAM" id="SSF54373">
    <property type="entry name" value="FAD-linked reductases, C-terminal domain"/>
    <property type="match status" value="1"/>
</dbReference>
<keyword evidence="6" id="KW-0560">Oxidoreductase</keyword>
<feature type="compositionally biased region" description="Basic and acidic residues" evidence="7">
    <location>
        <begin position="20"/>
        <end position="38"/>
    </location>
</feature>
<dbReference type="PROSITE" id="PS50934">
    <property type="entry name" value="SWIRM"/>
    <property type="match status" value="1"/>
</dbReference>
<gene>
    <name evidence="9" type="primary">Necator_chrIII.g12169</name>
    <name evidence="9" type="ORF">RB195_011403</name>
</gene>
<dbReference type="SUPFAM" id="SSF101887">
    <property type="entry name" value="Apyrase"/>
    <property type="match status" value="1"/>
</dbReference>
<dbReference type="SUPFAM" id="SSF46689">
    <property type="entry name" value="Homeodomain-like"/>
    <property type="match status" value="1"/>
</dbReference>
<dbReference type="Gene3D" id="3.90.660.10">
    <property type="match status" value="1"/>
</dbReference>
<comment type="caution">
    <text evidence="9">The sequence shown here is derived from an EMBL/GenBank/DDBJ whole genome shotgun (WGS) entry which is preliminary data.</text>
</comment>
<feature type="region of interest" description="Disordered" evidence="7">
    <location>
        <begin position="1"/>
        <end position="57"/>
    </location>
</feature>
<dbReference type="Gene3D" id="1.10.10.10">
    <property type="entry name" value="Winged helix-like DNA-binding domain superfamily/Winged helix DNA-binding domain"/>
    <property type="match status" value="1"/>
</dbReference>
<keyword evidence="10" id="KW-1185">Reference proteome</keyword>
<dbReference type="InterPro" id="IPR009057">
    <property type="entry name" value="Homeodomain-like_sf"/>
</dbReference>
<dbReference type="Proteomes" id="UP001303046">
    <property type="component" value="Unassembled WGS sequence"/>
</dbReference>
<feature type="compositionally biased region" description="Acidic residues" evidence="7">
    <location>
        <begin position="1"/>
        <end position="11"/>
    </location>
</feature>
<dbReference type="SUPFAM" id="SSF51905">
    <property type="entry name" value="FAD/NAD(P)-binding domain"/>
    <property type="match status" value="1"/>
</dbReference>
<evidence type="ECO:0000313" key="10">
    <source>
        <dbReference type="Proteomes" id="UP001303046"/>
    </source>
</evidence>
<keyword evidence="5" id="KW-0274">FAD</keyword>
<dbReference type="Pfam" id="PF06079">
    <property type="entry name" value="Apyrase"/>
    <property type="match status" value="1"/>
</dbReference>
<dbReference type="InterPro" id="IPR009283">
    <property type="entry name" value="Apyrase"/>
</dbReference>
<organism evidence="9 10">
    <name type="scientific">Necator americanus</name>
    <name type="common">Human hookworm</name>
    <dbReference type="NCBI Taxonomy" id="51031"/>
    <lineage>
        <taxon>Eukaryota</taxon>
        <taxon>Metazoa</taxon>
        <taxon>Ecdysozoa</taxon>
        <taxon>Nematoda</taxon>
        <taxon>Chromadorea</taxon>
        <taxon>Rhabditida</taxon>
        <taxon>Rhabditina</taxon>
        <taxon>Rhabditomorpha</taxon>
        <taxon>Strongyloidea</taxon>
        <taxon>Ancylostomatidae</taxon>
        <taxon>Bunostominae</taxon>
        <taxon>Necator</taxon>
    </lineage>
</organism>
<dbReference type="Gene3D" id="3.50.50.60">
    <property type="entry name" value="FAD/NAD(P)-binding domain"/>
    <property type="match status" value="2"/>
</dbReference>
<dbReference type="InterPro" id="IPR036388">
    <property type="entry name" value="WH-like_DNA-bd_sf"/>
</dbReference>
<dbReference type="PANTHER" id="PTHR10742">
    <property type="entry name" value="FLAVIN MONOAMINE OXIDASE"/>
    <property type="match status" value="1"/>
</dbReference>
<name>A0ABR1D277_NECAM</name>
<evidence type="ECO:0000313" key="9">
    <source>
        <dbReference type="EMBL" id="KAK6744662.1"/>
    </source>
</evidence>
<dbReference type="Gene3D" id="2.120.10.100">
    <property type="entry name" value="Apyrase"/>
    <property type="match status" value="1"/>
</dbReference>